<sequence>MNKLENQTLASLTDSADGRKWWANFEFYPEAVGERKAAFRGYMYSGDNYFTQTDCVVKFSDPAVTEEDLVKHVEGIREVRRLAELFNATQNCVKVIVLLPCVAVMDKVAPFYNRVFRFLYKNYSRVIADDDCVLLEERVPEQFTSFVDPDGHSSDVCPQSLHQFAHFCFNETKGQLAVTNIQGIMKDNKLVLSSPVVHSVTQKYGPRDRGMQGIANFFKNFSKTCCENCKKNLSFVNASYPSAPIVSNNTDHMTTEKTAADFMFMFEGSSKPVVPPSYSDIGCKESPPPPYDSTCFSALPNNQGLHLFGSKNSYINNKIQTV</sequence>
<dbReference type="PANTHER" id="PTHR45992">
    <property type="entry name" value="EUKARYOTIC ELONGATION FACTOR 2 KINASE-RELATED"/>
    <property type="match status" value="1"/>
</dbReference>
<evidence type="ECO:0000313" key="8">
    <source>
        <dbReference type="Proteomes" id="UP000005408"/>
    </source>
</evidence>
<dbReference type="OMA" id="EVWCERI"/>
<feature type="domain" description="Alpha-type protein kinase" evidence="6">
    <location>
        <begin position="1"/>
        <end position="238"/>
    </location>
</feature>
<keyword evidence="2" id="KW-0808">Transferase</keyword>
<dbReference type="OrthoDB" id="44277at2759"/>
<evidence type="ECO:0000256" key="2">
    <source>
        <dbReference type="ARBA" id="ARBA00022679"/>
    </source>
</evidence>
<keyword evidence="8" id="KW-1185">Reference proteome</keyword>
<organism evidence="7 8">
    <name type="scientific">Magallana gigas</name>
    <name type="common">Pacific oyster</name>
    <name type="synonym">Crassostrea gigas</name>
    <dbReference type="NCBI Taxonomy" id="29159"/>
    <lineage>
        <taxon>Eukaryota</taxon>
        <taxon>Metazoa</taxon>
        <taxon>Spiralia</taxon>
        <taxon>Lophotrochozoa</taxon>
        <taxon>Mollusca</taxon>
        <taxon>Bivalvia</taxon>
        <taxon>Autobranchia</taxon>
        <taxon>Pteriomorphia</taxon>
        <taxon>Ostreida</taxon>
        <taxon>Ostreoidea</taxon>
        <taxon>Ostreidae</taxon>
        <taxon>Magallana</taxon>
    </lineage>
</organism>
<evidence type="ECO:0000256" key="5">
    <source>
        <dbReference type="ARBA" id="ARBA00022840"/>
    </source>
</evidence>
<dbReference type="InterPro" id="IPR011009">
    <property type="entry name" value="Kinase-like_dom_sf"/>
</dbReference>
<dbReference type="SMART" id="SM00811">
    <property type="entry name" value="Alpha_kinase"/>
    <property type="match status" value="1"/>
</dbReference>
<dbReference type="AlphaFoldDB" id="A0A8W8K3Z3"/>
<keyword evidence="5" id="KW-0067">ATP-binding</keyword>
<dbReference type="Gene3D" id="3.20.200.10">
    <property type="entry name" value="MHCK/EF2 kinase"/>
    <property type="match status" value="1"/>
</dbReference>
<dbReference type="Proteomes" id="UP000005408">
    <property type="component" value="Unassembled WGS sequence"/>
</dbReference>
<evidence type="ECO:0000313" key="7">
    <source>
        <dbReference type="EnsemblMetazoa" id="G22331.18:cds"/>
    </source>
</evidence>
<dbReference type="InterPro" id="IPR004166">
    <property type="entry name" value="a-kinase_dom"/>
</dbReference>
<name>A0A8W8K3Z3_MAGGI</name>
<evidence type="ECO:0000256" key="4">
    <source>
        <dbReference type="ARBA" id="ARBA00022777"/>
    </source>
</evidence>
<dbReference type="GO" id="GO:0005524">
    <property type="term" value="F:ATP binding"/>
    <property type="evidence" value="ECO:0007669"/>
    <property type="project" value="UniProtKB-KW"/>
</dbReference>
<dbReference type="SUPFAM" id="SSF56112">
    <property type="entry name" value="Protein kinase-like (PK-like)"/>
    <property type="match status" value="1"/>
</dbReference>
<dbReference type="Pfam" id="PF02816">
    <property type="entry name" value="Alpha_kinase"/>
    <property type="match status" value="1"/>
</dbReference>
<dbReference type="EnsemblMetazoa" id="G22331.18">
    <property type="protein sequence ID" value="G22331.18:cds"/>
    <property type="gene ID" value="G22331"/>
</dbReference>
<dbReference type="GO" id="GO:0004674">
    <property type="term" value="F:protein serine/threonine kinase activity"/>
    <property type="evidence" value="ECO:0007669"/>
    <property type="project" value="UniProtKB-KW"/>
</dbReference>
<evidence type="ECO:0000256" key="1">
    <source>
        <dbReference type="ARBA" id="ARBA00022527"/>
    </source>
</evidence>
<evidence type="ECO:0000256" key="3">
    <source>
        <dbReference type="ARBA" id="ARBA00022741"/>
    </source>
</evidence>
<protein>
    <recommendedName>
        <fullName evidence="6">Alpha-type protein kinase domain-containing protein</fullName>
    </recommendedName>
</protein>
<accession>A0A8W8K3Z3</accession>
<evidence type="ECO:0000259" key="6">
    <source>
        <dbReference type="PROSITE" id="PS51158"/>
    </source>
</evidence>
<keyword evidence="1" id="KW-0723">Serine/threonine-protein kinase</keyword>
<dbReference type="PROSITE" id="PS51158">
    <property type="entry name" value="ALPHA_KINASE"/>
    <property type="match status" value="1"/>
</dbReference>
<keyword evidence="3" id="KW-0547">Nucleotide-binding</keyword>
<proteinExistence type="predicted"/>
<dbReference type="PANTHER" id="PTHR45992:SF11">
    <property type="entry name" value="ALPHA-TYPE PROTEIN KINASE DOMAIN-CONTAINING PROTEIN"/>
    <property type="match status" value="1"/>
</dbReference>
<reference evidence="7" key="1">
    <citation type="submission" date="2022-08" db="UniProtKB">
        <authorList>
            <consortium name="EnsemblMetazoa"/>
        </authorList>
    </citation>
    <scope>IDENTIFICATION</scope>
    <source>
        <strain evidence="7">05x7-T-G4-1.051#20</strain>
    </source>
</reference>
<keyword evidence="4" id="KW-0418">Kinase</keyword>
<dbReference type="InterPro" id="IPR051852">
    <property type="entry name" value="Alpha-type_PK"/>
</dbReference>